<evidence type="ECO:0000313" key="10">
    <source>
        <dbReference type="EMBL" id="MBB4045773.1"/>
    </source>
</evidence>
<feature type="domain" description="DUF4982" evidence="8">
    <location>
        <begin position="639"/>
        <end position="693"/>
    </location>
</feature>
<name>A0A840DB12_9BACE</name>
<organism evidence="10 11">
    <name type="scientific">Bacteroides reticulotermitis</name>
    <dbReference type="NCBI Taxonomy" id="1133319"/>
    <lineage>
        <taxon>Bacteria</taxon>
        <taxon>Pseudomonadati</taxon>
        <taxon>Bacteroidota</taxon>
        <taxon>Bacteroidia</taxon>
        <taxon>Bacteroidales</taxon>
        <taxon>Bacteroidaceae</taxon>
        <taxon>Bacteroides</taxon>
    </lineage>
</organism>
<evidence type="ECO:0000256" key="3">
    <source>
        <dbReference type="ARBA" id="ARBA00023295"/>
    </source>
</evidence>
<feature type="signal peptide" evidence="4">
    <location>
        <begin position="1"/>
        <end position="22"/>
    </location>
</feature>
<comment type="caution">
    <text evidence="10">The sequence shown here is derived from an EMBL/GenBank/DDBJ whole genome shotgun (WGS) entry which is preliminary data.</text>
</comment>
<dbReference type="GO" id="GO:0004553">
    <property type="term" value="F:hydrolase activity, hydrolyzing O-glycosyl compounds"/>
    <property type="evidence" value="ECO:0007669"/>
    <property type="project" value="InterPro"/>
</dbReference>
<comment type="similarity">
    <text evidence="1">Belongs to the glycosyl hydrolase 2 family.</text>
</comment>
<dbReference type="Pfam" id="PF00703">
    <property type="entry name" value="Glyco_hydro_2"/>
    <property type="match status" value="1"/>
</dbReference>
<dbReference type="Pfam" id="PF02837">
    <property type="entry name" value="Glyco_hydro_2_N"/>
    <property type="match status" value="1"/>
</dbReference>
<dbReference type="SUPFAM" id="SSF49785">
    <property type="entry name" value="Galactose-binding domain-like"/>
    <property type="match status" value="1"/>
</dbReference>
<evidence type="ECO:0000313" key="11">
    <source>
        <dbReference type="Proteomes" id="UP000560658"/>
    </source>
</evidence>
<dbReference type="Gene3D" id="3.20.20.80">
    <property type="entry name" value="Glycosidases"/>
    <property type="match status" value="1"/>
</dbReference>
<dbReference type="InterPro" id="IPR006103">
    <property type="entry name" value="Glyco_hydro_2_cat"/>
</dbReference>
<dbReference type="InterPro" id="IPR006102">
    <property type="entry name" value="Ig-like_GH2"/>
</dbReference>
<dbReference type="InterPro" id="IPR036156">
    <property type="entry name" value="Beta-gal/glucu_dom_sf"/>
</dbReference>
<dbReference type="PANTHER" id="PTHR42732:SF1">
    <property type="entry name" value="BETA-MANNOSIDASE"/>
    <property type="match status" value="1"/>
</dbReference>
<dbReference type="InterPro" id="IPR013783">
    <property type="entry name" value="Ig-like_fold"/>
</dbReference>
<dbReference type="Pfam" id="PF02836">
    <property type="entry name" value="Glyco_hydro_2_C"/>
    <property type="match status" value="1"/>
</dbReference>
<keyword evidence="11" id="KW-1185">Reference proteome</keyword>
<dbReference type="GO" id="GO:0005975">
    <property type="term" value="P:carbohydrate metabolic process"/>
    <property type="evidence" value="ECO:0007669"/>
    <property type="project" value="InterPro"/>
</dbReference>
<accession>A0A840DB12</accession>
<dbReference type="Gene3D" id="2.60.40.10">
    <property type="entry name" value="Immunoglobulins"/>
    <property type="match status" value="3"/>
</dbReference>
<dbReference type="InterPro" id="IPR006104">
    <property type="entry name" value="Glyco_hydro_2_N"/>
</dbReference>
<evidence type="ECO:0000256" key="1">
    <source>
        <dbReference type="ARBA" id="ARBA00007401"/>
    </source>
</evidence>
<feature type="domain" description="Glycoside hydrolase family 2 catalytic" evidence="6">
    <location>
        <begin position="322"/>
        <end position="458"/>
    </location>
</feature>
<evidence type="ECO:0000259" key="6">
    <source>
        <dbReference type="Pfam" id="PF02836"/>
    </source>
</evidence>
<keyword evidence="3" id="KW-0326">Glycosidase</keyword>
<gene>
    <name evidence="10" type="ORF">GGR06_003595</name>
</gene>
<keyword evidence="4" id="KW-0732">Signal</keyword>
<dbReference type="Proteomes" id="UP000560658">
    <property type="component" value="Unassembled WGS sequence"/>
</dbReference>
<dbReference type="RefSeq" id="WP_044163707.1">
    <property type="nucleotide sequence ID" value="NZ_JACIER010000018.1"/>
</dbReference>
<protein>
    <submittedName>
        <fullName evidence="10">Beta-galactosidase/beta-glucuronidase</fullName>
    </submittedName>
</protein>
<reference evidence="10" key="1">
    <citation type="submission" date="2020-08" db="EMBL/GenBank/DDBJ databases">
        <title>Genomic Encyclopedia of Type Strains, Phase IV (KMG-IV): sequencing the most valuable type-strain genomes for metagenomic binning, comparative biology and taxonomic classification.</title>
        <authorList>
            <person name="Goeker M."/>
        </authorList>
    </citation>
    <scope>NUCLEOTIDE SEQUENCE [LARGE SCALE GENOMIC DNA]</scope>
    <source>
        <strain evidence="10">DSM 105720</strain>
    </source>
</reference>
<dbReference type="Gene3D" id="2.60.120.260">
    <property type="entry name" value="Galactose-binding domain-like"/>
    <property type="match status" value="2"/>
</dbReference>
<dbReference type="AlphaFoldDB" id="A0A840DB12"/>
<evidence type="ECO:0000259" key="5">
    <source>
        <dbReference type="Pfam" id="PF00703"/>
    </source>
</evidence>
<feature type="domain" description="Glycosyl hydrolases family 2 sugar binding" evidence="7">
    <location>
        <begin position="59"/>
        <end position="189"/>
    </location>
</feature>
<dbReference type="Pfam" id="PF16355">
    <property type="entry name" value="DUF4982"/>
    <property type="match status" value="1"/>
</dbReference>
<dbReference type="InterPro" id="IPR017853">
    <property type="entry name" value="GH"/>
</dbReference>
<dbReference type="InterPro" id="IPR008979">
    <property type="entry name" value="Galactose-bd-like_sf"/>
</dbReference>
<proteinExistence type="inferred from homology"/>
<dbReference type="EMBL" id="JACIER010000018">
    <property type="protein sequence ID" value="MBB4045773.1"/>
    <property type="molecule type" value="Genomic_DNA"/>
</dbReference>
<evidence type="ECO:0000256" key="2">
    <source>
        <dbReference type="ARBA" id="ARBA00022801"/>
    </source>
</evidence>
<sequence>MKNKKIILSFCFSIFLLANLWAQPTFKSNERVKYNFNSDWLLQISDVKNAQSVNFNDKAWKMVTLPHAFNEDEAFRVSIYEHTDTIVWYRKHFRLPKAAVGKKIFIEFEGIRFGGEFYVNGKSVGIHENGVMAFGFDITDFVNFDKENVIAVRIDNSWKYKERATGSGYQWNDMNFNANYGGIPKNVYLHVTSKLYQTLPLYSNLKTTGTYIYAREIDITKKNALIFANTEVRNEFKVGKTFTLEMQLEDLDGKVIKTAESKPVTIAAGETKNIKVSDRVGNLHFWSWGYGYLYNVYTILKIDGNPVDVVKTRTGFRKTRFADGQIWLNDRVIQIKGYAERTSNEWPAVGLSVPAWLSDFSNKMMVEGNANTVRWMHVTPWKQDVESCDRVGLMQLMPAGDAEKDVTGRRWEQRVELMRDAIIYNRNNPSVIFYECGNDNISEEHMAEMKIIRDQYDPYGGRAIGSREMLDSKIAEYGGEMLYINKSAHIPMFATEYCRDEALRKYWDDYSYPFHKDGEGSKYYRSTITNTAKPLADASAYNRNQDSFFKELITRWWDYYRVRPGTGTRVSSGGLKIHFHDSNTHFRGAENYRRSGVVDAMRIPKDAFYAHQVMWNGWVDTEQESTYICGHWNYDSSVKKDIYVVSTGEKVELFVNGKSLGLGERSSHFLFTFPNIKWEKGVIEAVSYDNTGTVLSRAEKETVGEPYSIKMRAITAPDGFKADGADMALIEIEVTDKEGRCCPLANNKIHFELQGEAEWLGGLAKGDEGNYVLSKDLPVECGVNRVLIRSTGKAGKIRLTATSDSLSTATINLQTVPFKTKTGFSTYISGEHQPVNLMRGETPKGESFKVLRKAVKIVGATAGANEDKVYNAFDDNELSEWRNDGRLSTGWIKFELAHDATIDQVEMKLTGWRMRSYPIQILVDDRVVYEGETSKSLGYICIPFAATKGRFVTVRLTDANKEEDSFSGIVEVAAPAAGELDLFKAKDGDKANNELRIVEIEFLENL</sequence>
<feature type="chain" id="PRO_5032282070" evidence="4">
    <location>
        <begin position="23"/>
        <end position="1006"/>
    </location>
</feature>
<dbReference type="SUPFAM" id="SSF51445">
    <property type="entry name" value="(Trans)glycosidases"/>
    <property type="match status" value="1"/>
</dbReference>
<feature type="domain" description="Glycoside hydrolase family 2" evidence="9">
    <location>
        <begin position="719"/>
        <end position="811"/>
    </location>
</feature>
<dbReference type="SUPFAM" id="SSF49303">
    <property type="entry name" value="beta-Galactosidase/glucuronidase domain"/>
    <property type="match status" value="1"/>
</dbReference>
<dbReference type="InterPro" id="IPR040605">
    <property type="entry name" value="Glyco_hydro2_dom5"/>
</dbReference>
<evidence type="ECO:0000259" key="9">
    <source>
        <dbReference type="Pfam" id="PF18565"/>
    </source>
</evidence>
<evidence type="ECO:0000256" key="4">
    <source>
        <dbReference type="SAM" id="SignalP"/>
    </source>
</evidence>
<keyword evidence="2" id="KW-0378">Hydrolase</keyword>
<dbReference type="PANTHER" id="PTHR42732">
    <property type="entry name" value="BETA-GALACTOSIDASE"/>
    <property type="match status" value="1"/>
</dbReference>
<evidence type="ECO:0000259" key="7">
    <source>
        <dbReference type="Pfam" id="PF02837"/>
    </source>
</evidence>
<feature type="domain" description="Glycoside hydrolase family 2 immunoglobulin-like beta-sandwich" evidence="5">
    <location>
        <begin position="219"/>
        <end position="317"/>
    </location>
</feature>
<dbReference type="InterPro" id="IPR032311">
    <property type="entry name" value="DUF4982"/>
</dbReference>
<evidence type="ECO:0000259" key="8">
    <source>
        <dbReference type="Pfam" id="PF16355"/>
    </source>
</evidence>
<dbReference type="Pfam" id="PF18565">
    <property type="entry name" value="Glyco_hydro2_C5"/>
    <property type="match status" value="1"/>
</dbReference>
<dbReference type="InterPro" id="IPR051913">
    <property type="entry name" value="GH2_Domain-Containing"/>
</dbReference>